<dbReference type="AlphaFoldDB" id="A0A9W8JG91"/>
<evidence type="ECO:0000313" key="2">
    <source>
        <dbReference type="Proteomes" id="UP001140091"/>
    </source>
</evidence>
<comment type="caution">
    <text evidence="1">The sequence shown here is derived from an EMBL/GenBank/DDBJ whole genome shotgun (WGS) entry which is preliminary data.</text>
</comment>
<name>A0A9W8JG91_9AGAR</name>
<feature type="non-terminal residue" evidence="1">
    <location>
        <position position="1"/>
    </location>
</feature>
<reference evidence="1" key="1">
    <citation type="submission" date="2022-06" db="EMBL/GenBank/DDBJ databases">
        <title>Genome Sequence of Candolleomyces eurysporus.</title>
        <authorList>
            <person name="Buettner E."/>
        </authorList>
    </citation>
    <scope>NUCLEOTIDE SEQUENCE</scope>
    <source>
        <strain evidence="1">VTCC 930004</strain>
    </source>
</reference>
<sequence length="298" mass="32490">METVCEQGLGVDQEAQVLSGIWVDAEGSPIFVYFGRRVAGLGAGQTCEISKQYTNRTQRDLDSYLRRNPDAPVFRDGLNENLCLIYQLATQALCSNMTPNLRMDRARHEGINIMQYEGPSLQAGSALPGDASCALVGGDNVPLEEHPAYDANSSNSGVLENERAGVLHLVHGWIQQGQPEKGLFISGDVSRSSSSLAAAGSYYFLTQEIADVLAIMFETVFPDWYAKYRKAFDAGVWVPGDPGPFLGRAIIYKLQGRLHRDRHDLGPSACFGVGSYTGGAMKVLNLREIDTCSMALIM</sequence>
<dbReference type="EMBL" id="JANBPK010000755">
    <property type="protein sequence ID" value="KAJ2932938.1"/>
    <property type="molecule type" value="Genomic_DNA"/>
</dbReference>
<dbReference type="OrthoDB" id="3059482at2759"/>
<gene>
    <name evidence="1" type="ORF">H1R20_g4175</name>
</gene>
<evidence type="ECO:0000313" key="1">
    <source>
        <dbReference type="EMBL" id="KAJ2932938.1"/>
    </source>
</evidence>
<accession>A0A9W8JG91</accession>
<proteinExistence type="predicted"/>
<dbReference type="Proteomes" id="UP001140091">
    <property type="component" value="Unassembled WGS sequence"/>
</dbReference>
<protein>
    <submittedName>
        <fullName evidence="1">Uncharacterized protein</fullName>
    </submittedName>
</protein>
<keyword evidence="2" id="KW-1185">Reference proteome</keyword>
<organism evidence="1 2">
    <name type="scientific">Candolleomyces eurysporus</name>
    <dbReference type="NCBI Taxonomy" id="2828524"/>
    <lineage>
        <taxon>Eukaryota</taxon>
        <taxon>Fungi</taxon>
        <taxon>Dikarya</taxon>
        <taxon>Basidiomycota</taxon>
        <taxon>Agaricomycotina</taxon>
        <taxon>Agaricomycetes</taxon>
        <taxon>Agaricomycetidae</taxon>
        <taxon>Agaricales</taxon>
        <taxon>Agaricineae</taxon>
        <taxon>Psathyrellaceae</taxon>
        <taxon>Candolleomyces</taxon>
    </lineage>
</organism>